<name>D8JT06_HYPDA</name>
<dbReference type="GO" id="GO:0048472">
    <property type="term" value="F:threonine-phosphate decarboxylase activity"/>
    <property type="evidence" value="ECO:0007669"/>
    <property type="project" value="UniProtKB-EC"/>
</dbReference>
<comment type="pathway">
    <text evidence="3">Cofactor biosynthesis; adenosylcobalamin biosynthesis.</text>
</comment>
<gene>
    <name evidence="11" type="ordered locus">Hden_0671</name>
</gene>
<dbReference type="InterPro" id="IPR015421">
    <property type="entry name" value="PyrdxlP-dep_Trfase_major"/>
</dbReference>
<keyword evidence="6" id="KW-0663">Pyridoxal phosphate</keyword>
<dbReference type="PANTHER" id="PTHR42885:SF1">
    <property type="entry name" value="THREONINE-PHOSPHATE DECARBOXYLASE"/>
    <property type="match status" value="1"/>
</dbReference>
<evidence type="ECO:0000256" key="3">
    <source>
        <dbReference type="ARBA" id="ARBA00004953"/>
    </source>
</evidence>
<evidence type="ECO:0000259" key="10">
    <source>
        <dbReference type="Pfam" id="PF00155"/>
    </source>
</evidence>
<dbReference type="KEGG" id="hdn:Hden_0671"/>
<keyword evidence="12" id="KW-1185">Reference proteome</keyword>
<dbReference type="NCBIfam" id="TIGR01140">
    <property type="entry name" value="L_thr_O3P_dcar"/>
    <property type="match status" value="1"/>
</dbReference>
<evidence type="ECO:0000256" key="4">
    <source>
        <dbReference type="ARBA" id="ARBA00012285"/>
    </source>
</evidence>
<evidence type="ECO:0000256" key="6">
    <source>
        <dbReference type="ARBA" id="ARBA00022898"/>
    </source>
</evidence>
<evidence type="ECO:0000256" key="7">
    <source>
        <dbReference type="ARBA" id="ARBA00023239"/>
    </source>
</evidence>
<dbReference type="OrthoDB" id="9799304at2"/>
<proteinExistence type="predicted"/>
<dbReference type="Proteomes" id="UP000002033">
    <property type="component" value="Chromosome"/>
</dbReference>
<dbReference type="RefSeq" id="WP_013214708.1">
    <property type="nucleotide sequence ID" value="NC_014313.1"/>
</dbReference>
<dbReference type="STRING" id="582899.Hden_0671"/>
<dbReference type="Pfam" id="PF00155">
    <property type="entry name" value="Aminotran_1_2"/>
    <property type="match status" value="1"/>
</dbReference>
<dbReference type="InterPro" id="IPR015422">
    <property type="entry name" value="PyrdxlP-dep_Trfase_small"/>
</dbReference>
<evidence type="ECO:0000313" key="12">
    <source>
        <dbReference type="Proteomes" id="UP000002033"/>
    </source>
</evidence>
<dbReference type="HOGENOM" id="CLU_017584_3_4_5"/>
<dbReference type="AlphaFoldDB" id="D8JT06"/>
<organism evidence="11 12">
    <name type="scientific">Hyphomicrobium denitrificans (strain ATCC 51888 / DSM 1869 / NCIMB 11706 / TK 0415)</name>
    <dbReference type="NCBI Taxonomy" id="582899"/>
    <lineage>
        <taxon>Bacteria</taxon>
        <taxon>Pseudomonadati</taxon>
        <taxon>Pseudomonadota</taxon>
        <taxon>Alphaproteobacteria</taxon>
        <taxon>Hyphomicrobiales</taxon>
        <taxon>Hyphomicrobiaceae</taxon>
        <taxon>Hyphomicrobium</taxon>
    </lineage>
</organism>
<evidence type="ECO:0000256" key="5">
    <source>
        <dbReference type="ARBA" id="ARBA00022573"/>
    </source>
</evidence>
<evidence type="ECO:0000313" key="11">
    <source>
        <dbReference type="EMBL" id="ADJ22491.1"/>
    </source>
</evidence>
<reference evidence="12" key="1">
    <citation type="journal article" date="2011" name="J. Bacteriol.">
        <title>Genome sequences of eight morphologically diverse alphaproteobacteria.</title>
        <authorList>
            <consortium name="US DOE Joint Genome Institute"/>
            <person name="Brown P.J."/>
            <person name="Kysela D.T."/>
            <person name="Buechlein A."/>
            <person name="Hemmerich C."/>
            <person name="Brun Y.V."/>
        </authorList>
    </citation>
    <scope>NUCLEOTIDE SEQUENCE [LARGE SCALE GENOMIC DNA]</scope>
    <source>
        <strain evidence="12">ATCC 51888 / DSM 1869 / NCIB 11706 / TK 0415</strain>
    </source>
</reference>
<accession>D8JT06</accession>
<comment type="function">
    <text evidence="2">Decarboxylates L-threonine-O-3-phosphate to yield (R)-1-amino-2-propanol O-2-phosphate, the precursor for the linkage between the nucleotide loop and the corrin ring in cobalamin.</text>
</comment>
<evidence type="ECO:0000256" key="8">
    <source>
        <dbReference type="ARBA" id="ARBA00029996"/>
    </source>
</evidence>
<protein>
    <recommendedName>
        <fullName evidence="4">threonine-phosphate decarboxylase</fullName>
        <ecNumber evidence="4">4.1.1.81</ecNumber>
    </recommendedName>
    <alternativeName>
        <fullName evidence="8">L-threonine-O-3-phosphate decarboxylase</fullName>
    </alternativeName>
</protein>
<dbReference type="SUPFAM" id="SSF53383">
    <property type="entry name" value="PLP-dependent transferases"/>
    <property type="match status" value="1"/>
</dbReference>
<feature type="domain" description="Aminotransferase class I/classII large" evidence="10">
    <location>
        <begin position="82"/>
        <end position="340"/>
    </location>
</feature>
<evidence type="ECO:0000256" key="2">
    <source>
        <dbReference type="ARBA" id="ARBA00003444"/>
    </source>
</evidence>
<dbReference type="InterPro" id="IPR004839">
    <property type="entry name" value="Aminotransferase_I/II_large"/>
</dbReference>
<dbReference type="GO" id="GO:0030170">
    <property type="term" value="F:pyridoxal phosphate binding"/>
    <property type="evidence" value="ECO:0007669"/>
    <property type="project" value="InterPro"/>
</dbReference>
<dbReference type="GO" id="GO:0009236">
    <property type="term" value="P:cobalamin biosynthetic process"/>
    <property type="evidence" value="ECO:0007669"/>
    <property type="project" value="UniProtKB-UniPathway"/>
</dbReference>
<dbReference type="UniPathway" id="UPA00148"/>
<dbReference type="PANTHER" id="PTHR42885">
    <property type="entry name" value="HISTIDINOL-PHOSPHATE AMINOTRANSFERASE-RELATED"/>
    <property type="match status" value="1"/>
</dbReference>
<dbReference type="Gene3D" id="3.40.640.10">
    <property type="entry name" value="Type I PLP-dependent aspartate aminotransferase-like (Major domain)"/>
    <property type="match status" value="1"/>
</dbReference>
<dbReference type="CDD" id="cd00609">
    <property type="entry name" value="AAT_like"/>
    <property type="match status" value="1"/>
</dbReference>
<dbReference type="InterPro" id="IPR015424">
    <property type="entry name" value="PyrdxlP-dep_Trfase"/>
</dbReference>
<dbReference type="InterPro" id="IPR005860">
    <property type="entry name" value="CobD"/>
</dbReference>
<keyword evidence="5" id="KW-0169">Cobalamin biosynthesis</keyword>
<comment type="catalytic activity">
    <reaction evidence="9">
        <text>O-phospho-L-threonine + H(+) = (R)-1-aminopropan-2-yl phosphate + CO2</text>
        <dbReference type="Rhea" id="RHEA:11492"/>
        <dbReference type="ChEBI" id="CHEBI:15378"/>
        <dbReference type="ChEBI" id="CHEBI:16526"/>
        <dbReference type="ChEBI" id="CHEBI:58563"/>
        <dbReference type="ChEBI" id="CHEBI:58675"/>
        <dbReference type="EC" id="4.1.1.81"/>
    </reaction>
</comment>
<evidence type="ECO:0000256" key="1">
    <source>
        <dbReference type="ARBA" id="ARBA00001933"/>
    </source>
</evidence>
<sequence length="348" mass="38123">MNIPGAAKLFSAVQDGGHQDVEPHGGDIDAIAKKYPSAPQPWIDLSTGINPFAYPIPPLSSELWSRLPLRVEDHELRRIAGQRYGAFDLERIVAAPGTQALIQIVPRLIAPSDVAIVGPTYREHVRCWQRLGHAVRVIADLDEISDAKAVVVVNPNNPTGRHYEPSRLLALAEDMTRRQGLLVVDEAFADLLGAEQSLVPLQPRSSIILRSFGKTYGLAGVRLGFAIAERRIAEVLRSWLGPWAVSGPAIAIGCRALEDSVWLRQTRDRLANSAEQLDQMLTAAGGRIAGATPLFRLVDHPQAENIAHRLALAGIHVRQFPDQRTWLRFGIPSESMLPRLESALAGHI</sequence>
<dbReference type="eggNOG" id="COG0079">
    <property type="taxonomic scope" value="Bacteria"/>
</dbReference>
<evidence type="ECO:0000256" key="9">
    <source>
        <dbReference type="ARBA" id="ARBA00048531"/>
    </source>
</evidence>
<dbReference type="EC" id="4.1.1.81" evidence="4"/>
<keyword evidence="7" id="KW-0456">Lyase</keyword>
<dbReference type="Gene3D" id="3.90.1150.10">
    <property type="entry name" value="Aspartate Aminotransferase, domain 1"/>
    <property type="match status" value="1"/>
</dbReference>
<dbReference type="EMBL" id="CP002083">
    <property type="protein sequence ID" value="ADJ22491.1"/>
    <property type="molecule type" value="Genomic_DNA"/>
</dbReference>
<comment type="cofactor">
    <cofactor evidence="1">
        <name>pyridoxal 5'-phosphate</name>
        <dbReference type="ChEBI" id="CHEBI:597326"/>
    </cofactor>
</comment>